<feature type="signal peptide" evidence="2">
    <location>
        <begin position="1"/>
        <end position="19"/>
    </location>
</feature>
<dbReference type="EMBL" id="JAHMHS010000077">
    <property type="protein sequence ID" value="KAK1722563.1"/>
    <property type="molecule type" value="Genomic_DNA"/>
</dbReference>
<dbReference type="Proteomes" id="UP001244207">
    <property type="component" value="Unassembled WGS sequence"/>
</dbReference>
<dbReference type="GeneID" id="85392615"/>
<keyword evidence="4" id="KW-1185">Reference proteome</keyword>
<keyword evidence="1" id="KW-1133">Transmembrane helix</keyword>
<evidence type="ECO:0008006" key="5">
    <source>
        <dbReference type="Google" id="ProtNLM"/>
    </source>
</evidence>
<name>A0AAD8XF71_GLOAC</name>
<keyword evidence="1" id="KW-0472">Membrane</keyword>
<keyword evidence="1" id="KW-0812">Transmembrane</keyword>
<reference evidence="3" key="1">
    <citation type="submission" date="2021-12" db="EMBL/GenBank/DDBJ databases">
        <title>Comparative genomics, transcriptomics and evolutionary studies reveal genomic signatures of adaptation to plant cell wall in hemibiotrophic fungi.</title>
        <authorList>
            <consortium name="DOE Joint Genome Institute"/>
            <person name="Baroncelli R."/>
            <person name="Diaz J.F."/>
            <person name="Benocci T."/>
            <person name="Peng M."/>
            <person name="Battaglia E."/>
            <person name="Haridas S."/>
            <person name="Andreopoulos W."/>
            <person name="Labutti K."/>
            <person name="Pangilinan J."/>
            <person name="Floch G.L."/>
            <person name="Makela M.R."/>
            <person name="Henrissat B."/>
            <person name="Grigoriev I.V."/>
            <person name="Crouch J.A."/>
            <person name="De Vries R.P."/>
            <person name="Sukno S.A."/>
            <person name="Thon M.R."/>
        </authorList>
    </citation>
    <scope>NUCLEOTIDE SEQUENCE</scope>
    <source>
        <strain evidence="3">CBS 112980</strain>
    </source>
</reference>
<proteinExistence type="predicted"/>
<dbReference type="AlphaFoldDB" id="A0AAD8XF71"/>
<sequence>MGQLPVILLLVAPLFPCAFIPVANVSPIALLSTKYSSQSRRRGVPRAIQTWHCPSHEQRDVGMEYIPIRTLSEHCCSQAVIPVLRCPYQST</sequence>
<keyword evidence="2" id="KW-0732">Signal</keyword>
<gene>
    <name evidence="3" type="ORF">BDZ83DRAFT_628653</name>
</gene>
<evidence type="ECO:0000313" key="4">
    <source>
        <dbReference type="Proteomes" id="UP001244207"/>
    </source>
</evidence>
<protein>
    <recommendedName>
        <fullName evidence="5">Secreted protein</fullName>
    </recommendedName>
</protein>
<dbReference type="RefSeq" id="XP_060362618.1">
    <property type="nucleotide sequence ID" value="XM_060508716.1"/>
</dbReference>
<evidence type="ECO:0000256" key="2">
    <source>
        <dbReference type="SAM" id="SignalP"/>
    </source>
</evidence>
<organism evidence="3 4">
    <name type="scientific">Glomerella acutata</name>
    <name type="common">Colletotrichum acutatum</name>
    <dbReference type="NCBI Taxonomy" id="27357"/>
    <lineage>
        <taxon>Eukaryota</taxon>
        <taxon>Fungi</taxon>
        <taxon>Dikarya</taxon>
        <taxon>Ascomycota</taxon>
        <taxon>Pezizomycotina</taxon>
        <taxon>Sordariomycetes</taxon>
        <taxon>Hypocreomycetidae</taxon>
        <taxon>Glomerellales</taxon>
        <taxon>Glomerellaceae</taxon>
        <taxon>Colletotrichum</taxon>
        <taxon>Colletotrichum acutatum species complex</taxon>
    </lineage>
</organism>
<evidence type="ECO:0000313" key="3">
    <source>
        <dbReference type="EMBL" id="KAK1722563.1"/>
    </source>
</evidence>
<feature type="transmembrane region" description="Helical" evidence="1">
    <location>
        <begin position="6"/>
        <end position="32"/>
    </location>
</feature>
<accession>A0AAD8XF71</accession>
<evidence type="ECO:0000256" key="1">
    <source>
        <dbReference type="SAM" id="Phobius"/>
    </source>
</evidence>
<feature type="chain" id="PRO_5041907311" description="Secreted protein" evidence="2">
    <location>
        <begin position="20"/>
        <end position="91"/>
    </location>
</feature>
<comment type="caution">
    <text evidence="3">The sequence shown here is derived from an EMBL/GenBank/DDBJ whole genome shotgun (WGS) entry which is preliminary data.</text>
</comment>